<dbReference type="Pfam" id="PF07715">
    <property type="entry name" value="Plug"/>
    <property type="match status" value="1"/>
</dbReference>
<dbReference type="InterPro" id="IPR039426">
    <property type="entry name" value="TonB-dep_rcpt-like"/>
</dbReference>
<comment type="similarity">
    <text evidence="7">Belongs to the TonB-dependent receptor family.</text>
</comment>
<evidence type="ECO:0000256" key="6">
    <source>
        <dbReference type="ARBA" id="ARBA00023237"/>
    </source>
</evidence>
<keyword evidence="6 7" id="KW-0998">Cell outer membrane</keyword>
<dbReference type="Gene3D" id="2.60.40.1120">
    <property type="entry name" value="Carboxypeptidase-like, regulatory domain"/>
    <property type="match status" value="1"/>
</dbReference>
<dbReference type="InterPro" id="IPR037066">
    <property type="entry name" value="Plug_dom_sf"/>
</dbReference>
<dbReference type="Pfam" id="PF13715">
    <property type="entry name" value="CarbopepD_reg_2"/>
    <property type="match status" value="1"/>
</dbReference>
<dbReference type="Gene3D" id="2.40.170.20">
    <property type="entry name" value="TonB-dependent receptor, beta-barrel domain"/>
    <property type="match status" value="1"/>
</dbReference>
<dbReference type="InterPro" id="IPR008969">
    <property type="entry name" value="CarboxyPept-like_regulatory"/>
</dbReference>
<organism evidence="10 11">
    <name type="scientific">Danxiaibacter flavus</name>
    <dbReference type="NCBI Taxonomy" id="3049108"/>
    <lineage>
        <taxon>Bacteria</taxon>
        <taxon>Pseudomonadati</taxon>
        <taxon>Bacteroidota</taxon>
        <taxon>Chitinophagia</taxon>
        <taxon>Chitinophagales</taxon>
        <taxon>Chitinophagaceae</taxon>
        <taxon>Danxiaibacter</taxon>
    </lineage>
</organism>
<dbReference type="InterPro" id="IPR012910">
    <property type="entry name" value="Plug_dom"/>
</dbReference>
<keyword evidence="11" id="KW-1185">Reference proteome</keyword>
<accession>A0ABV3ZH43</accession>
<feature type="signal peptide" evidence="8">
    <location>
        <begin position="1"/>
        <end position="24"/>
    </location>
</feature>
<feature type="domain" description="TonB-dependent receptor plug" evidence="9">
    <location>
        <begin position="118"/>
        <end position="244"/>
    </location>
</feature>
<proteinExistence type="inferred from homology"/>
<evidence type="ECO:0000313" key="11">
    <source>
        <dbReference type="Proteomes" id="UP001560573"/>
    </source>
</evidence>
<keyword evidence="8" id="KW-0732">Signal</keyword>
<reference evidence="10 11" key="1">
    <citation type="submission" date="2023-07" db="EMBL/GenBank/DDBJ databases">
        <authorList>
            <person name="Lian W.-H."/>
        </authorList>
    </citation>
    <scope>NUCLEOTIDE SEQUENCE [LARGE SCALE GENOMIC DNA]</scope>
    <source>
        <strain evidence="10 11">SYSU DXS3180</strain>
    </source>
</reference>
<dbReference type="InterPro" id="IPR036942">
    <property type="entry name" value="Beta-barrel_TonB_sf"/>
</dbReference>
<evidence type="ECO:0000259" key="9">
    <source>
        <dbReference type="Pfam" id="PF07715"/>
    </source>
</evidence>
<keyword evidence="5 7" id="KW-0472">Membrane</keyword>
<dbReference type="NCBIfam" id="TIGR04056">
    <property type="entry name" value="OMP_RagA_SusC"/>
    <property type="match status" value="1"/>
</dbReference>
<sequence>MFAKLQLKALLLYCFVLMTQVVLAQSKTVTGKVTDDKGAPVVGASVLVKGTKVGTTTDAQGSFKLSAPASASSVEISFVGFAAQTVSIPATGDITVSLAPDNTTLTDVVVVGYGTARKKDLTGSVGSVTEKNFNKGVFTAPDQLIQGKVAGVQVLGNSGQPGAATTVRIRGNSAVTGTGQPLYVIDGVPLDGRSARPAVNAQNIGNTPVTNPLNFINTNDIASIDVLKDASATAIYGSRAAYGVVMVTTKKGESGPPKLYVSASTGFSKLLKKIDVLNADEYRGALKSYGLNYGDYGSSVDAMDAITRTAWNQNFTVGASGGNENARYRVTLGYQNQDGILRKSGLKKYSANLNSGFKFLNNKRLGVDINILVNQINETIAPVSNDAGATGSLIGHALQWNPTQALKIGDSLNILAGDIVNPLGMSEAYNDHSVVNTVLASISPYYKITNDLEYRILASANYSSGVRRTSIQSWINLNDVKGKGWAGYANNELLTKQFTQTLSYNKKISSSFNLNAVIGYEYQSFSNKGASITASGFQSYPGLDYTDYLQGSNPGNRNISSFNDPVTELKSYFGRVTLNWKDRFIVTGTLRSDGSTKFGGDNKTGYFPSFAGAWNITNEDFLKGNSFVNLLKLRVGWGKTGNQEFPSGASQKTYNITSGGLSQAQNANSSLKWQSDRQTNIGVDFGLLKNRIYGTVDYFDKLTTDLLFPTDAVQPAPPGTVVTWRNIDGNVSNKGVEATVNGDIISNKNLLWTLGVNATFIKNVVNGLAAPISTGSLSGQGLSETRVEQMANGHPMNVFYTRHYLGLDKDGQAMYEDNGNTFYYVGSPIPTTILGLSTSVNYKKFALIVNMNGAFGHKIYNNTINAYLPAPNLGSRNIEKSIITTTPKESLSNPITSSSRYIEDGNYMKLANVTLSYNLGNLGKSLKNATIYVTGQNLAVFTKYKGFDPEVNTDKTYNNVPSAGIEYTPYPSSRTFNVGINFSLQ</sequence>
<comment type="caution">
    <text evidence="10">The sequence shown here is derived from an EMBL/GenBank/DDBJ whole genome shotgun (WGS) entry which is preliminary data.</text>
</comment>
<evidence type="ECO:0000256" key="8">
    <source>
        <dbReference type="SAM" id="SignalP"/>
    </source>
</evidence>
<dbReference type="SUPFAM" id="SSF56935">
    <property type="entry name" value="Porins"/>
    <property type="match status" value="1"/>
</dbReference>
<evidence type="ECO:0000256" key="2">
    <source>
        <dbReference type="ARBA" id="ARBA00022448"/>
    </source>
</evidence>
<evidence type="ECO:0000313" key="10">
    <source>
        <dbReference type="EMBL" id="MEX6688396.1"/>
    </source>
</evidence>
<keyword evidence="3 7" id="KW-1134">Transmembrane beta strand</keyword>
<comment type="subcellular location">
    <subcellularLocation>
        <location evidence="1 7">Cell outer membrane</location>
        <topology evidence="1 7">Multi-pass membrane protein</topology>
    </subcellularLocation>
</comment>
<dbReference type="PROSITE" id="PS52016">
    <property type="entry name" value="TONB_DEPENDENT_REC_3"/>
    <property type="match status" value="1"/>
</dbReference>
<dbReference type="InterPro" id="IPR023996">
    <property type="entry name" value="TonB-dep_OMP_SusC/RagA"/>
</dbReference>
<protein>
    <submittedName>
        <fullName evidence="10">SusC/RagA family TonB-linked outer membrane protein</fullName>
    </submittedName>
</protein>
<dbReference type="EMBL" id="JAULBC010000004">
    <property type="protein sequence ID" value="MEX6688396.1"/>
    <property type="molecule type" value="Genomic_DNA"/>
</dbReference>
<evidence type="ECO:0000256" key="5">
    <source>
        <dbReference type="ARBA" id="ARBA00023136"/>
    </source>
</evidence>
<name>A0ABV3ZH43_9BACT</name>
<gene>
    <name evidence="10" type="ORF">QTN47_12860</name>
</gene>
<dbReference type="SUPFAM" id="SSF49464">
    <property type="entry name" value="Carboxypeptidase regulatory domain-like"/>
    <property type="match status" value="1"/>
</dbReference>
<evidence type="ECO:0000256" key="1">
    <source>
        <dbReference type="ARBA" id="ARBA00004571"/>
    </source>
</evidence>
<keyword evidence="2 7" id="KW-0813">Transport</keyword>
<evidence type="ECO:0000256" key="3">
    <source>
        <dbReference type="ARBA" id="ARBA00022452"/>
    </source>
</evidence>
<dbReference type="RefSeq" id="WP_369329807.1">
    <property type="nucleotide sequence ID" value="NZ_JAULBC010000004.1"/>
</dbReference>
<keyword evidence="4 7" id="KW-0812">Transmembrane</keyword>
<evidence type="ECO:0000256" key="7">
    <source>
        <dbReference type="PROSITE-ProRule" id="PRU01360"/>
    </source>
</evidence>
<feature type="chain" id="PRO_5045257325" evidence="8">
    <location>
        <begin position="25"/>
        <end position="985"/>
    </location>
</feature>
<dbReference type="Proteomes" id="UP001560573">
    <property type="component" value="Unassembled WGS sequence"/>
</dbReference>
<dbReference type="InterPro" id="IPR023997">
    <property type="entry name" value="TonB-dep_OMP_SusC/RagA_CS"/>
</dbReference>
<evidence type="ECO:0000256" key="4">
    <source>
        <dbReference type="ARBA" id="ARBA00022692"/>
    </source>
</evidence>
<dbReference type="NCBIfam" id="TIGR04057">
    <property type="entry name" value="SusC_RagA_signa"/>
    <property type="match status" value="1"/>
</dbReference>
<dbReference type="Gene3D" id="2.170.130.10">
    <property type="entry name" value="TonB-dependent receptor, plug domain"/>
    <property type="match status" value="1"/>
</dbReference>